<evidence type="ECO:0000256" key="4">
    <source>
        <dbReference type="ARBA" id="ARBA00022801"/>
    </source>
</evidence>
<dbReference type="NCBIfam" id="TIGR02821">
    <property type="entry name" value="fghA_ester_D"/>
    <property type="match status" value="1"/>
</dbReference>
<gene>
    <name evidence="5" type="ORF">METZ01_LOCUS198569</name>
</gene>
<evidence type="ECO:0000256" key="2">
    <source>
        <dbReference type="ARBA" id="ARBA00012479"/>
    </source>
</evidence>
<dbReference type="GO" id="GO:0052689">
    <property type="term" value="F:carboxylic ester hydrolase activity"/>
    <property type="evidence" value="ECO:0007669"/>
    <property type="project" value="UniProtKB-KW"/>
</dbReference>
<dbReference type="GO" id="GO:0018738">
    <property type="term" value="F:S-formylglutathione hydrolase activity"/>
    <property type="evidence" value="ECO:0007669"/>
    <property type="project" value="UniProtKB-EC"/>
</dbReference>
<reference evidence="5" key="1">
    <citation type="submission" date="2018-05" db="EMBL/GenBank/DDBJ databases">
        <authorList>
            <person name="Lanie J.A."/>
            <person name="Ng W.-L."/>
            <person name="Kazmierczak K.M."/>
            <person name="Andrzejewski T.M."/>
            <person name="Davidsen T.M."/>
            <person name="Wayne K.J."/>
            <person name="Tettelin H."/>
            <person name="Glass J.I."/>
            <person name="Rusch D."/>
            <person name="Podicherti R."/>
            <person name="Tsui H.-C.T."/>
            <person name="Winkler M.E."/>
        </authorList>
    </citation>
    <scope>NUCLEOTIDE SEQUENCE</scope>
</reference>
<proteinExistence type="inferred from homology"/>
<accession>A0A382E5J2</accession>
<dbReference type="Gene3D" id="3.40.50.1820">
    <property type="entry name" value="alpha/beta hydrolase"/>
    <property type="match status" value="1"/>
</dbReference>
<dbReference type="EMBL" id="UINC01042712">
    <property type="protein sequence ID" value="SVB45715.1"/>
    <property type="molecule type" value="Genomic_DNA"/>
</dbReference>
<dbReference type="PANTHER" id="PTHR10061:SF0">
    <property type="entry name" value="S-FORMYLGLUTATHIONE HYDROLASE"/>
    <property type="match status" value="1"/>
</dbReference>
<dbReference type="InterPro" id="IPR029058">
    <property type="entry name" value="AB_hydrolase_fold"/>
</dbReference>
<evidence type="ECO:0000256" key="3">
    <source>
        <dbReference type="ARBA" id="ARBA00022487"/>
    </source>
</evidence>
<dbReference type="SUPFAM" id="SSF53474">
    <property type="entry name" value="alpha/beta-Hydrolases"/>
    <property type="match status" value="1"/>
</dbReference>
<comment type="similarity">
    <text evidence="1">Belongs to the esterase D family.</text>
</comment>
<dbReference type="InterPro" id="IPR014186">
    <property type="entry name" value="S-formylglutathione_hydrol"/>
</dbReference>
<organism evidence="5">
    <name type="scientific">marine metagenome</name>
    <dbReference type="NCBI Taxonomy" id="408172"/>
    <lineage>
        <taxon>unclassified sequences</taxon>
        <taxon>metagenomes</taxon>
        <taxon>ecological metagenomes</taxon>
    </lineage>
</organism>
<evidence type="ECO:0000313" key="5">
    <source>
        <dbReference type="EMBL" id="SVB45715.1"/>
    </source>
</evidence>
<dbReference type="PANTHER" id="PTHR10061">
    <property type="entry name" value="S-FORMYLGLUTATHIONE HYDROLASE"/>
    <property type="match status" value="1"/>
</dbReference>
<keyword evidence="4" id="KW-0378">Hydrolase</keyword>
<sequence length="276" mass="31862">MLNLLEKHRCFNGHQEIYSHGSFSNKCKMQFALYTPDKNENIPVLYFLSGITCTEQNFIQKSGYQKFASEHEIAVVVPDTSPRGKGIPDSESYKLGWGAGFYLNATEDPWSLNYNMYDYITNELPQIIGLNFQFSKSKIGIFGHSMGGGGAIQCALKNQLYKSVSAFSPICSIHQSEFAKEARQQYLNDNYDNLNLYDPLFLIEKTKKKFEQIIIDVGLDDEFFNDLYIDDFQDLCKKNNQNLTLNKHEGFDHGYFFIQSFIEKHIKYHASFLNNF</sequence>
<dbReference type="AlphaFoldDB" id="A0A382E5J2"/>
<protein>
    <recommendedName>
        <fullName evidence="2">S-formylglutathione hydrolase</fullName>
        <ecNumber evidence="2">3.1.2.12</ecNumber>
    </recommendedName>
</protein>
<dbReference type="GO" id="GO:0005829">
    <property type="term" value="C:cytosol"/>
    <property type="evidence" value="ECO:0007669"/>
    <property type="project" value="TreeGrafter"/>
</dbReference>
<evidence type="ECO:0000256" key="1">
    <source>
        <dbReference type="ARBA" id="ARBA00005622"/>
    </source>
</evidence>
<dbReference type="InterPro" id="IPR000801">
    <property type="entry name" value="Esterase-like"/>
</dbReference>
<dbReference type="EC" id="3.1.2.12" evidence="2"/>
<name>A0A382E5J2_9ZZZZ</name>
<keyword evidence="3" id="KW-0719">Serine esterase</keyword>
<dbReference type="Pfam" id="PF00756">
    <property type="entry name" value="Esterase"/>
    <property type="match status" value="1"/>
</dbReference>
<dbReference type="GO" id="GO:0046294">
    <property type="term" value="P:formaldehyde catabolic process"/>
    <property type="evidence" value="ECO:0007669"/>
    <property type="project" value="InterPro"/>
</dbReference>